<protein>
    <recommendedName>
        <fullName evidence="3">HTH domain-containing protein</fullName>
    </recommendedName>
</protein>
<evidence type="ECO:0008006" key="3">
    <source>
        <dbReference type="Google" id="ProtNLM"/>
    </source>
</evidence>
<comment type="caution">
    <text evidence="1">The sequence shown here is derived from an EMBL/GenBank/DDBJ whole genome shotgun (WGS) entry which is preliminary data.</text>
</comment>
<accession>A0A2S6I3P1</accession>
<dbReference type="AlphaFoldDB" id="A0A2S6I3P1"/>
<dbReference type="OrthoDB" id="1163801at2"/>
<reference evidence="1 2" key="1">
    <citation type="submission" date="2018-02" db="EMBL/GenBank/DDBJ databases">
        <title>Genomic Encyclopedia of Archaeal and Bacterial Type Strains, Phase II (KMG-II): from individual species to whole genera.</title>
        <authorList>
            <person name="Goeker M."/>
        </authorList>
    </citation>
    <scope>NUCLEOTIDE SEQUENCE [LARGE SCALE GENOMIC DNA]</scope>
    <source>
        <strain evidence="1 2">DSM 29526</strain>
    </source>
</reference>
<organism evidence="1 2">
    <name type="scientific">Neolewinella xylanilytica</name>
    <dbReference type="NCBI Taxonomy" id="1514080"/>
    <lineage>
        <taxon>Bacteria</taxon>
        <taxon>Pseudomonadati</taxon>
        <taxon>Bacteroidota</taxon>
        <taxon>Saprospiria</taxon>
        <taxon>Saprospirales</taxon>
        <taxon>Lewinellaceae</taxon>
        <taxon>Neolewinella</taxon>
    </lineage>
</organism>
<proteinExistence type="predicted"/>
<dbReference type="EMBL" id="PTJC01000006">
    <property type="protein sequence ID" value="PPK85808.1"/>
    <property type="molecule type" value="Genomic_DNA"/>
</dbReference>
<evidence type="ECO:0000313" key="2">
    <source>
        <dbReference type="Proteomes" id="UP000237662"/>
    </source>
</evidence>
<evidence type="ECO:0000313" key="1">
    <source>
        <dbReference type="EMBL" id="PPK85808.1"/>
    </source>
</evidence>
<name>A0A2S6I3P1_9BACT</name>
<gene>
    <name evidence="1" type="ORF">CLV84_2715</name>
</gene>
<dbReference type="RefSeq" id="WP_104420291.1">
    <property type="nucleotide sequence ID" value="NZ_PTJC01000006.1"/>
</dbReference>
<sequence>MSVLKQVERLRRMHTFIKFHRTGTPEEFAGRLGISQPGLYRLLSQMKALGAPIHFCQQRQSYAYYESVELRIDFVRVQSEQPGEATSFDGPAKVRKLVPPAVSSTAAVS</sequence>
<dbReference type="Proteomes" id="UP000237662">
    <property type="component" value="Unassembled WGS sequence"/>
</dbReference>
<keyword evidence="2" id="KW-1185">Reference proteome</keyword>